<evidence type="ECO:0000313" key="10">
    <source>
        <dbReference type="EMBL" id="MQN78152.1"/>
    </source>
</evidence>
<sequence length="266" mass="28895">MKKLVSSVLVALTMLLVLGSCGSTKNVAYFQNADSISLAASRMLYEAKIMPKDELTITVITTDPKAAMPFNLSVSQTLGTGGQLSYGSGSLQGYLVDNDGNIEFPVVGTLHVGGLTKKQAEDLIKNKVKPYLAEKENPIVTVRMGSYHVSVLGEVEKPGIIYAPQEKMSILEALAQCGDLTIYGKRDNVLLIRQDAAGEKHTYRMNLNDANIINSPFYYLQQNDIIYVEPNKVKAQNSSIGSSTTLWFSAVGTLISIASLIVNILR</sequence>
<dbReference type="Proteomes" id="UP000421408">
    <property type="component" value="Unassembled WGS sequence"/>
</dbReference>
<evidence type="ECO:0000313" key="6">
    <source>
        <dbReference type="EMBL" id="MBV3408401.1"/>
    </source>
</evidence>
<dbReference type="Pfam" id="PF02563">
    <property type="entry name" value="Poly_export"/>
    <property type="match status" value="1"/>
</dbReference>
<dbReference type="EMBL" id="VZAP01000182">
    <property type="protein sequence ID" value="MQO93896.1"/>
    <property type="molecule type" value="Genomic_DNA"/>
</dbReference>
<evidence type="ECO:0000313" key="7">
    <source>
        <dbReference type="EMBL" id="MCE4121726.1"/>
    </source>
</evidence>
<dbReference type="EMBL" id="JANDWU010000019">
    <property type="protein sequence ID" value="MCP9549881.1"/>
    <property type="molecule type" value="Genomic_DNA"/>
</dbReference>
<dbReference type="AlphaFoldDB" id="A0A3R6CTZ1"/>
<evidence type="ECO:0000313" key="20">
    <source>
        <dbReference type="Proteomes" id="UP000285236"/>
    </source>
</evidence>
<feature type="signal peptide" evidence="3">
    <location>
        <begin position="1"/>
        <end position="22"/>
    </location>
</feature>
<dbReference type="EMBL" id="QSFW01000042">
    <property type="protein sequence ID" value="RHA82537.1"/>
    <property type="molecule type" value="Genomic_DNA"/>
</dbReference>
<dbReference type="RefSeq" id="WP_022121476.1">
    <property type="nucleotide sequence ID" value="NZ_CATKVS010000005.1"/>
</dbReference>
<evidence type="ECO:0000313" key="11">
    <source>
        <dbReference type="EMBL" id="MQN83332.1"/>
    </source>
</evidence>
<evidence type="ECO:0000313" key="17">
    <source>
        <dbReference type="EMBL" id="RHL35555.1"/>
    </source>
</evidence>
<keyword evidence="2" id="KW-0472">Membrane</keyword>
<evidence type="ECO:0000313" key="14">
    <source>
        <dbReference type="EMBL" id="RGU98899.1"/>
    </source>
</evidence>
<dbReference type="PANTHER" id="PTHR33619">
    <property type="entry name" value="POLYSACCHARIDE EXPORT PROTEIN GFCE-RELATED"/>
    <property type="match status" value="1"/>
</dbReference>
<dbReference type="EMBL" id="VZCC01000023">
    <property type="protein sequence ID" value="MQN83332.1"/>
    <property type="molecule type" value="Genomic_DNA"/>
</dbReference>
<reference evidence="6" key="3">
    <citation type="submission" date="2021-06" db="EMBL/GenBank/DDBJ databases">
        <title>Collection of gut derived symbiotic bacterial strains cultured from healthy donors.</title>
        <authorList>
            <person name="Lin H."/>
            <person name="Littmann E."/>
            <person name="Pamer E.G."/>
        </authorList>
    </citation>
    <scope>NUCLEOTIDE SEQUENCE</scope>
    <source>
        <strain evidence="6">MSK.21.60</strain>
    </source>
</reference>
<protein>
    <submittedName>
        <fullName evidence="6">Polysaccharide biosynthesis/export family protein</fullName>
    </submittedName>
    <submittedName>
        <fullName evidence="12">Polysaccharide export protein</fullName>
    </submittedName>
</protein>
<dbReference type="Proteomes" id="UP000421283">
    <property type="component" value="Unassembled WGS sequence"/>
</dbReference>
<reference evidence="8" key="5">
    <citation type="submission" date="2022-07" db="EMBL/GenBank/DDBJ databases">
        <title>Prevotella copri.</title>
        <authorList>
            <person name="Yang C."/>
        </authorList>
    </citation>
    <scope>NUCLEOTIDE SEQUENCE</scope>
    <source>
        <strain evidence="8">HF1805</strain>
    </source>
</reference>
<dbReference type="Proteomes" id="UP001200307">
    <property type="component" value="Unassembled WGS sequence"/>
</dbReference>
<evidence type="ECO:0000313" key="12">
    <source>
        <dbReference type="EMBL" id="MQN90444.1"/>
    </source>
</evidence>
<dbReference type="PROSITE" id="PS51257">
    <property type="entry name" value="PROKAR_LIPOPROTEIN"/>
    <property type="match status" value="1"/>
</dbReference>
<reference evidence="9" key="6">
    <citation type="submission" date="2022-11" db="EMBL/GenBank/DDBJ databases">
        <title>Genomic repertoires linked with pathogenic potency of arthritogenic Prevotella copri isolated from the gut of rheumatoid arthritis patients.</title>
        <authorList>
            <person name="Nii T."/>
            <person name="Maeda Y."/>
            <person name="Motooka D."/>
            <person name="Naito M."/>
            <person name="Matsumoto Y."/>
            <person name="Ogawa T."/>
            <person name="Oguro-Igashira E."/>
            <person name="Kishikawa T."/>
            <person name="Yamashita M."/>
            <person name="Koizumi S."/>
            <person name="Kurakawa T."/>
            <person name="Okumura R."/>
            <person name="Kayama H."/>
            <person name="Murakami M."/>
            <person name="Sakaguchi T."/>
            <person name="Das B."/>
            <person name="Nakamura S."/>
            <person name="Okada Y."/>
            <person name="Kumanogoh A."/>
            <person name="Takeda K."/>
        </authorList>
    </citation>
    <scope>NUCLEOTIDE SEQUENCE</scope>
    <source>
        <strain evidence="9">H019-1</strain>
    </source>
</reference>
<dbReference type="EMBL" id="JAPDVG010000001">
    <property type="protein sequence ID" value="MCW4131311.1"/>
    <property type="molecule type" value="Genomic_DNA"/>
</dbReference>
<dbReference type="Proteomes" id="UP001205506">
    <property type="component" value="Unassembled WGS sequence"/>
</dbReference>
<dbReference type="Proteomes" id="UP000285236">
    <property type="component" value="Unassembled WGS sequence"/>
</dbReference>
<feature type="domain" description="Soluble ligand binding" evidence="5">
    <location>
        <begin position="149"/>
        <end position="200"/>
    </location>
</feature>
<evidence type="ECO:0000313" key="23">
    <source>
        <dbReference type="Proteomes" id="UP000421283"/>
    </source>
</evidence>
<evidence type="ECO:0000313" key="16">
    <source>
        <dbReference type="EMBL" id="RHA82537.1"/>
    </source>
</evidence>
<dbReference type="EMBL" id="VZBZ01000133">
    <property type="protein sequence ID" value="MQN78152.1"/>
    <property type="molecule type" value="Genomic_DNA"/>
</dbReference>
<dbReference type="Proteomes" id="UP000420635">
    <property type="component" value="Unassembled WGS sequence"/>
</dbReference>
<proteinExistence type="predicted"/>
<dbReference type="Proteomes" id="UP000283672">
    <property type="component" value="Unassembled WGS sequence"/>
</dbReference>
<dbReference type="InterPro" id="IPR019554">
    <property type="entry name" value="Soluble_ligand-bd"/>
</dbReference>
<gene>
    <name evidence="17" type="ORF">DW026_11380</name>
    <name evidence="16" type="ORF">DW916_14835</name>
    <name evidence="15" type="ORF">DWV53_11320</name>
    <name evidence="14" type="ORF">DWW35_04285</name>
    <name evidence="13" type="ORF">F7D31_14770</name>
    <name evidence="12" type="ORF">F7D59_11470</name>
    <name evidence="10" type="ORF">F7D71_09855</name>
    <name evidence="11" type="ORF">F7D74_04875</name>
    <name evidence="6" type="ORF">KSW80_08335</name>
    <name evidence="7" type="ORF">LYY06_05510</name>
    <name evidence="8" type="ORF">NNC68_10410</name>
    <name evidence="9" type="ORF">ONT19_06855</name>
</gene>
<dbReference type="EMBL" id="JAJTVO010000007">
    <property type="protein sequence ID" value="MCE4121726.1"/>
    <property type="molecule type" value="Genomic_DNA"/>
</dbReference>
<evidence type="ECO:0000313" key="9">
    <source>
        <dbReference type="EMBL" id="MCW4131311.1"/>
    </source>
</evidence>
<reference evidence="12" key="7">
    <citation type="submission" date="2022-12" db="EMBL/GenBank/DDBJ databases">
        <title>Distinct polysaccharide growth profiles of human intestinal Prevotella copri isolates.</title>
        <authorList>
            <person name="Fehlner-Peach H."/>
            <person name="Magnabosco C."/>
            <person name="Raghavan V."/>
            <person name="Scher J.U."/>
            <person name="Tett A."/>
            <person name="Cox L.M."/>
            <person name="Gottsegen C."/>
            <person name="Watters A."/>
            <person name="Wiltshire- Gordon J.D."/>
            <person name="Segata N."/>
            <person name="Bonneau R."/>
            <person name="Littman D.R."/>
        </authorList>
    </citation>
    <scope>NUCLEOTIDE SEQUENCE</scope>
    <source>
        <strain evidence="10 25">BU41712</strain>
        <strain evidence="24">iAA108</strain>
        <strain evidence="11">IAA108</strain>
        <strain evidence="23">iAU3127</strain>
        <strain evidence="13">IAU3127</strain>
        <strain evidence="12">IP54</strain>
    </source>
</reference>
<evidence type="ECO:0000256" key="1">
    <source>
        <dbReference type="ARBA" id="ARBA00022729"/>
    </source>
</evidence>
<keyword evidence="2" id="KW-1133">Transmembrane helix</keyword>
<evidence type="ECO:0000259" key="5">
    <source>
        <dbReference type="Pfam" id="PF10531"/>
    </source>
</evidence>
<keyword evidence="1 3" id="KW-0732">Signal</keyword>
<dbReference type="Gene3D" id="3.30.1950.10">
    <property type="entry name" value="wza like domain"/>
    <property type="match status" value="1"/>
</dbReference>
<feature type="transmembrane region" description="Helical" evidence="2">
    <location>
        <begin position="246"/>
        <end position="265"/>
    </location>
</feature>
<evidence type="ECO:0000313" key="21">
    <source>
        <dbReference type="Proteomes" id="UP000285776"/>
    </source>
</evidence>
<reference evidence="7" key="4">
    <citation type="submission" date="2021-12" db="EMBL/GenBank/DDBJ databases">
        <authorList>
            <person name="Lv X."/>
        </authorList>
    </citation>
    <scope>NUCLEOTIDE SEQUENCE</scope>
    <source>
        <strain evidence="7">HF2106</strain>
    </source>
</reference>
<dbReference type="Proteomes" id="UP000284990">
    <property type="component" value="Unassembled WGS sequence"/>
</dbReference>
<dbReference type="Proteomes" id="UP000285776">
    <property type="component" value="Unassembled WGS sequence"/>
</dbReference>
<evidence type="ECO:0000259" key="4">
    <source>
        <dbReference type="Pfam" id="PF02563"/>
    </source>
</evidence>
<dbReference type="Pfam" id="PF10531">
    <property type="entry name" value="SLBB"/>
    <property type="match status" value="1"/>
</dbReference>
<evidence type="ECO:0000313" key="13">
    <source>
        <dbReference type="EMBL" id="MQO93896.1"/>
    </source>
</evidence>
<feature type="domain" description="Polysaccharide export protein N-terminal" evidence="4">
    <location>
        <begin position="45"/>
        <end position="144"/>
    </location>
</feature>
<organism evidence="12 22">
    <name type="scientific">Segatella copri</name>
    <dbReference type="NCBI Taxonomy" id="165179"/>
    <lineage>
        <taxon>Bacteria</taxon>
        <taxon>Pseudomonadati</taxon>
        <taxon>Bacteroidota</taxon>
        <taxon>Bacteroidia</taxon>
        <taxon>Bacteroidales</taxon>
        <taxon>Prevotellaceae</taxon>
        <taxon>Segatella</taxon>
    </lineage>
</organism>
<dbReference type="EMBL" id="QRYP01000007">
    <property type="protein sequence ID" value="RGU98899.1"/>
    <property type="molecule type" value="Genomic_DNA"/>
</dbReference>
<dbReference type="EMBL" id="JAHOEP010000019">
    <property type="protein sequence ID" value="MBV3408401.1"/>
    <property type="molecule type" value="Genomic_DNA"/>
</dbReference>
<dbReference type="InterPro" id="IPR003715">
    <property type="entry name" value="Poly_export_N"/>
</dbReference>
<dbReference type="Gene3D" id="3.10.560.10">
    <property type="entry name" value="Outer membrane lipoprotein wza domain like"/>
    <property type="match status" value="1"/>
</dbReference>
<dbReference type="PANTHER" id="PTHR33619:SF3">
    <property type="entry name" value="POLYSACCHARIDE EXPORT PROTEIN GFCE-RELATED"/>
    <property type="match status" value="1"/>
</dbReference>
<evidence type="ECO:0000313" key="8">
    <source>
        <dbReference type="EMBL" id="MCP9549881.1"/>
    </source>
</evidence>
<dbReference type="EMBL" id="QSAV01000039">
    <property type="protein sequence ID" value="RGW77152.1"/>
    <property type="molecule type" value="Genomic_DNA"/>
</dbReference>
<accession>A0A3R6CTZ1</accession>
<dbReference type="EMBL" id="VZBQ01000123">
    <property type="protein sequence ID" value="MQN90444.1"/>
    <property type="molecule type" value="Genomic_DNA"/>
</dbReference>
<reference evidence="22" key="2">
    <citation type="submission" date="2019-09" db="EMBL/GenBank/DDBJ databases">
        <title>Distinct polysaccharide growth profiles of human intestinal Prevotella copri isolates.</title>
        <authorList>
            <person name="Fehlner-Peach H."/>
            <person name="Magnabosco C."/>
            <person name="Raghavan V."/>
            <person name="Scher J.U."/>
            <person name="Tett A."/>
            <person name="Cox L.M."/>
            <person name="Gottsegen C."/>
            <person name="Watters A."/>
            <person name="Wiltshire- Gordon J.D."/>
            <person name="Segata N."/>
            <person name="Bonneau R."/>
            <person name="Littman D.R."/>
        </authorList>
    </citation>
    <scope>NUCLEOTIDE SEQUENCE [LARGE SCALE GENOMIC DNA]</scope>
    <source>
        <strain evidence="22">iP54</strain>
    </source>
</reference>
<evidence type="ECO:0000313" key="25">
    <source>
        <dbReference type="Proteomes" id="UP000423156"/>
    </source>
</evidence>
<evidence type="ECO:0000313" key="19">
    <source>
        <dbReference type="Proteomes" id="UP000284990"/>
    </source>
</evidence>
<evidence type="ECO:0000313" key="24">
    <source>
        <dbReference type="Proteomes" id="UP000421408"/>
    </source>
</evidence>
<evidence type="ECO:0000256" key="3">
    <source>
        <dbReference type="SAM" id="SignalP"/>
    </source>
</evidence>
<dbReference type="InterPro" id="IPR049712">
    <property type="entry name" value="Poly_export"/>
</dbReference>
<name>A0A3R6CTZ1_9BACT</name>
<evidence type="ECO:0000313" key="15">
    <source>
        <dbReference type="EMBL" id="RGW77152.1"/>
    </source>
</evidence>
<keyword evidence="2" id="KW-0812">Transmembrane</keyword>
<dbReference type="GO" id="GO:0015159">
    <property type="term" value="F:polysaccharide transmembrane transporter activity"/>
    <property type="evidence" value="ECO:0007669"/>
    <property type="project" value="InterPro"/>
</dbReference>
<feature type="chain" id="PRO_5043187949" evidence="3">
    <location>
        <begin position="23"/>
        <end position="266"/>
    </location>
</feature>
<evidence type="ECO:0000256" key="2">
    <source>
        <dbReference type="SAM" id="Phobius"/>
    </source>
</evidence>
<evidence type="ECO:0000313" key="18">
    <source>
        <dbReference type="Proteomes" id="UP000283672"/>
    </source>
</evidence>
<reference evidence="18 19" key="1">
    <citation type="submission" date="2018-08" db="EMBL/GenBank/DDBJ databases">
        <title>A genome reference for cultivated species of the human gut microbiota.</title>
        <authorList>
            <person name="Zou Y."/>
            <person name="Xue W."/>
            <person name="Luo G."/>
        </authorList>
    </citation>
    <scope>NUCLEOTIDE SEQUENCE [LARGE SCALE GENOMIC DNA]</scope>
    <source>
        <strain evidence="15 21">AF10-17</strain>
        <strain evidence="14 20">AF15-25</strain>
        <strain evidence="17 18">AF38-11</strain>
        <strain evidence="16 19">AM42-23AC</strain>
    </source>
</reference>
<evidence type="ECO:0000313" key="22">
    <source>
        <dbReference type="Proteomes" id="UP000420635"/>
    </source>
</evidence>
<comment type="caution">
    <text evidence="12">The sequence shown here is derived from an EMBL/GenBank/DDBJ whole genome shotgun (WGS) entry which is preliminary data.</text>
</comment>
<dbReference type="Proteomes" id="UP001209417">
    <property type="component" value="Unassembled WGS sequence"/>
</dbReference>
<dbReference type="Proteomes" id="UP001196316">
    <property type="component" value="Unassembled WGS sequence"/>
</dbReference>
<dbReference type="Proteomes" id="UP000423156">
    <property type="component" value="Unassembled WGS sequence"/>
</dbReference>
<dbReference type="EMBL" id="QROP01000033">
    <property type="protein sequence ID" value="RHL35555.1"/>
    <property type="molecule type" value="Genomic_DNA"/>
</dbReference>